<dbReference type="PANTHER" id="PTHR22589:SF67">
    <property type="entry name" value="PEROXISOMAL CARNITINE O-OCTANOYLTRANSFERASE"/>
    <property type="match status" value="1"/>
</dbReference>
<keyword evidence="2 5" id="KW-0808">Transferase</keyword>
<evidence type="ECO:0000256" key="4">
    <source>
        <dbReference type="PIRSR" id="PIRSR600542-1"/>
    </source>
</evidence>
<comment type="similarity">
    <text evidence="1 5">Belongs to the carnitine/choline acetyltransferase family.</text>
</comment>
<evidence type="ECO:0000256" key="3">
    <source>
        <dbReference type="ARBA" id="ARBA00023315"/>
    </source>
</evidence>
<sequence length="623" mass="71013">YQHQDDLPRLPVPALEDTLAKYLVSVRPFLSNEEFAKTESLVKDFGKSGGDGEQLQAMLIERAEQFPNWLEEWWEYAAYLSDRTPNALYINMFSGFGSFQDFERPVSQARRAAETIRYTCEYLELLKEEKVRPETMGGRTLCMHMFSRLFASCRIPGSPVDYFERYDVDDVRHVLVLCEGRQFLLPVYDDDRCILTIGDLEAQLLHILKHSAYLNSLQTNYSVMQDDESRFIGALTSMGRDEWASARTELIEYDSYNKEVLEKVQSSLFALCLDNTTPENPSALARECAAGSCGNRWYDKSFQYIVFRNGMVGANMEHANVDATILMSMYRWLGERYLNRAGGIETFIESRHHTLEFLPPPELVRWKLSATIKAKIPAAIELFDSKGSAVRTVVVRNKKYGKEKLKKVRLFPDTFVQMGIQLTGFKLWGHVMPTYESGHSRMFYHGRTETIRTVTNEVKEWLDAIKRGEKDAVVFAKFEQAMARHKEISMAAVTGQGIDRHLLGLQIAAHLSGKSQHGLFTDVAYVKSGGGGNFVLSTSNVSGYPWLWGGFVPMVPHGIGVCYGIEKDFLGFIISSFDKNSHEREVPIPGSRFPAEKFQNLLFESFDDIYNMAEKHRSLQAKM</sequence>
<feature type="active site" description="Proton acceptor" evidence="4">
    <location>
        <position position="318"/>
    </location>
</feature>
<dbReference type="GO" id="GO:0016746">
    <property type="term" value="F:acyltransferase activity"/>
    <property type="evidence" value="ECO:0007669"/>
    <property type="project" value="UniProtKB-KW"/>
</dbReference>
<dbReference type="PROSITE" id="PS00440">
    <property type="entry name" value="ACYLTRANSF_C_2"/>
    <property type="match status" value="1"/>
</dbReference>
<gene>
    <name evidence="7" type="ORF">N0F65_010731</name>
</gene>
<keyword evidence="8" id="KW-1185">Reference proteome</keyword>
<feature type="domain" description="Choline/carnitine acyltransferase" evidence="6">
    <location>
        <begin position="10"/>
        <end position="583"/>
    </location>
</feature>
<dbReference type="Gene3D" id="3.30.559.10">
    <property type="entry name" value="Chloramphenicol acetyltransferase-like domain"/>
    <property type="match status" value="1"/>
</dbReference>
<dbReference type="AlphaFoldDB" id="A0AAV2YMT7"/>
<dbReference type="InterPro" id="IPR042231">
    <property type="entry name" value="Cho/carn_acyl_trans_2"/>
</dbReference>
<keyword evidence="3 5" id="KW-0012">Acyltransferase</keyword>
<protein>
    <recommendedName>
        <fullName evidence="6">Choline/carnitine acyltransferase domain-containing protein</fullName>
    </recommendedName>
</protein>
<dbReference type="InterPro" id="IPR023213">
    <property type="entry name" value="CAT-like_dom_sf"/>
</dbReference>
<dbReference type="PANTHER" id="PTHR22589">
    <property type="entry name" value="CARNITINE O-ACYLTRANSFERASE"/>
    <property type="match status" value="1"/>
</dbReference>
<dbReference type="PROSITE" id="PS00439">
    <property type="entry name" value="ACYLTRANSF_C_1"/>
    <property type="match status" value="1"/>
</dbReference>
<dbReference type="Proteomes" id="UP001146120">
    <property type="component" value="Unassembled WGS sequence"/>
</dbReference>
<evidence type="ECO:0000313" key="8">
    <source>
        <dbReference type="Proteomes" id="UP001146120"/>
    </source>
</evidence>
<comment type="caution">
    <text evidence="7">The sequence shown here is derived from an EMBL/GenBank/DDBJ whole genome shotgun (WGS) entry which is preliminary data.</text>
</comment>
<feature type="non-terminal residue" evidence="7">
    <location>
        <position position="1"/>
    </location>
</feature>
<dbReference type="Pfam" id="PF00755">
    <property type="entry name" value="Carn_acyltransf"/>
    <property type="match status" value="1"/>
</dbReference>
<proteinExistence type="inferred from homology"/>
<organism evidence="7 8">
    <name type="scientific">Lagenidium giganteum</name>
    <dbReference type="NCBI Taxonomy" id="4803"/>
    <lineage>
        <taxon>Eukaryota</taxon>
        <taxon>Sar</taxon>
        <taxon>Stramenopiles</taxon>
        <taxon>Oomycota</taxon>
        <taxon>Peronosporomycetes</taxon>
        <taxon>Pythiales</taxon>
        <taxon>Pythiaceae</taxon>
    </lineage>
</organism>
<dbReference type="Gene3D" id="3.30.559.70">
    <property type="entry name" value="Choline/Carnitine o-acyltransferase, domain 2"/>
    <property type="match status" value="1"/>
</dbReference>
<evidence type="ECO:0000256" key="2">
    <source>
        <dbReference type="ARBA" id="ARBA00022679"/>
    </source>
</evidence>
<evidence type="ECO:0000256" key="1">
    <source>
        <dbReference type="ARBA" id="ARBA00005232"/>
    </source>
</evidence>
<dbReference type="InterPro" id="IPR000542">
    <property type="entry name" value="Carn_acyl_trans"/>
</dbReference>
<accession>A0AAV2YMT7</accession>
<evidence type="ECO:0000259" key="6">
    <source>
        <dbReference type="Pfam" id="PF00755"/>
    </source>
</evidence>
<reference evidence="7" key="1">
    <citation type="submission" date="2022-11" db="EMBL/GenBank/DDBJ databases">
        <authorList>
            <person name="Morgan W.R."/>
            <person name="Tartar A."/>
        </authorList>
    </citation>
    <scope>NUCLEOTIDE SEQUENCE</scope>
    <source>
        <strain evidence="7">ARSEF 373</strain>
    </source>
</reference>
<name>A0AAV2YMT7_9STRA</name>
<dbReference type="EMBL" id="DAKRPA010000240">
    <property type="protein sequence ID" value="DAZ94644.1"/>
    <property type="molecule type" value="Genomic_DNA"/>
</dbReference>
<dbReference type="SUPFAM" id="SSF52777">
    <property type="entry name" value="CoA-dependent acyltransferases"/>
    <property type="match status" value="2"/>
</dbReference>
<evidence type="ECO:0000313" key="7">
    <source>
        <dbReference type="EMBL" id="DAZ94644.1"/>
    </source>
</evidence>
<dbReference type="InterPro" id="IPR039551">
    <property type="entry name" value="Cho/carn_acyl_trans"/>
</dbReference>
<evidence type="ECO:0000256" key="5">
    <source>
        <dbReference type="RuleBase" id="RU003801"/>
    </source>
</evidence>
<reference evidence="7" key="2">
    <citation type="journal article" date="2023" name="Microbiol Resour">
        <title>Decontamination and Annotation of the Draft Genome Sequence of the Oomycete Lagenidium giganteum ARSEF 373.</title>
        <authorList>
            <person name="Morgan W.R."/>
            <person name="Tartar A."/>
        </authorList>
    </citation>
    <scope>NUCLEOTIDE SEQUENCE</scope>
    <source>
        <strain evidence="7">ARSEF 373</strain>
    </source>
</reference>